<dbReference type="AlphaFoldDB" id="A0A0B0PE23"/>
<evidence type="ECO:0000313" key="1">
    <source>
        <dbReference type="EMBL" id="KHG22679.1"/>
    </source>
</evidence>
<protein>
    <submittedName>
        <fullName evidence="1">Uncharacterized protein</fullName>
    </submittedName>
</protein>
<dbReference type="Proteomes" id="UP000032142">
    <property type="component" value="Unassembled WGS sequence"/>
</dbReference>
<evidence type="ECO:0000313" key="2">
    <source>
        <dbReference type="Proteomes" id="UP000032142"/>
    </source>
</evidence>
<gene>
    <name evidence="1" type="ORF">F383_28683</name>
</gene>
<reference evidence="2" key="1">
    <citation type="submission" date="2014-09" db="EMBL/GenBank/DDBJ databases">
        <authorList>
            <person name="Mudge J."/>
            <person name="Ramaraj T."/>
            <person name="Lindquist I.E."/>
            <person name="Bharti A.K."/>
            <person name="Sundararajan A."/>
            <person name="Cameron C.T."/>
            <person name="Woodward J.E."/>
            <person name="May G.D."/>
            <person name="Brubaker C."/>
            <person name="Broadhvest J."/>
            <person name="Wilkins T.A."/>
        </authorList>
    </citation>
    <scope>NUCLEOTIDE SEQUENCE</scope>
    <source>
        <strain evidence="2">cv. AKA8401</strain>
    </source>
</reference>
<dbReference type="EMBL" id="KN422469">
    <property type="protein sequence ID" value="KHG22679.1"/>
    <property type="molecule type" value="Genomic_DNA"/>
</dbReference>
<name>A0A0B0PE23_GOSAR</name>
<keyword evidence="2" id="KW-1185">Reference proteome</keyword>
<sequence length="41" mass="4861">MWEINTAWTFSHGRVTRPCPFGKIEARLTWVDYMPVPIQQP</sequence>
<organism evidence="1 2">
    <name type="scientific">Gossypium arboreum</name>
    <name type="common">Tree cotton</name>
    <name type="synonym">Gossypium nanking</name>
    <dbReference type="NCBI Taxonomy" id="29729"/>
    <lineage>
        <taxon>Eukaryota</taxon>
        <taxon>Viridiplantae</taxon>
        <taxon>Streptophyta</taxon>
        <taxon>Embryophyta</taxon>
        <taxon>Tracheophyta</taxon>
        <taxon>Spermatophyta</taxon>
        <taxon>Magnoliopsida</taxon>
        <taxon>eudicotyledons</taxon>
        <taxon>Gunneridae</taxon>
        <taxon>Pentapetalae</taxon>
        <taxon>rosids</taxon>
        <taxon>malvids</taxon>
        <taxon>Malvales</taxon>
        <taxon>Malvaceae</taxon>
        <taxon>Malvoideae</taxon>
        <taxon>Gossypium</taxon>
    </lineage>
</organism>
<accession>A0A0B0PE23</accession>
<proteinExistence type="predicted"/>